<protein>
    <recommendedName>
        <fullName evidence="1">Protein argonaute N-terminal domain-containing protein</fullName>
    </recommendedName>
</protein>
<dbReference type="InterPro" id="IPR032474">
    <property type="entry name" value="Argonaute_N"/>
</dbReference>
<dbReference type="PANTHER" id="PTHR22891">
    <property type="entry name" value="EUKARYOTIC TRANSLATION INITIATION FACTOR 2C"/>
    <property type="match status" value="1"/>
</dbReference>
<gene>
    <name evidence="2" type="ORF">KY290_017295</name>
</gene>
<evidence type="ECO:0000313" key="2">
    <source>
        <dbReference type="EMBL" id="KAH0761222.1"/>
    </source>
</evidence>
<keyword evidence="3" id="KW-1185">Reference proteome</keyword>
<organism evidence="2 3">
    <name type="scientific">Solanum tuberosum</name>
    <name type="common">Potato</name>
    <dbReference type="NCBI Taxonomy" id="4113"/>
    <lineage>
        <taxon>Eukaryota</taxon>
        <taxon>Viridiplantae</taxon>
        <taxon>Streptophyta</taxon>
        <taxon>Embryophyta</taxon>
        <taxon>Tracheophyta</taxon>
        <taxon>Spermatophyta</taxon>
        <taxon>Magnoliopsida</taxon>
        <taxon>eudicotyledons</taxon>
        <taxon>Gunneridae</taxon>
        <taxon>Pentapetalae</taxon>
        <taxon>asterids</taxon>
        <taxon>lamiids</taxon>
        <taxon>Solanales</taxon>
        <taxon>Solanaceae</taxon>
        <taxon>Solanoideae</taxon>
        <taxon>Solaneae</taxon>
        <taxon>Solanum</taxon>
    </lineage>
</organism>
<name>A0ABQ7VAW4_SOLTU</name>
<dbReference type="EMBL" id="JAIVGD010000013">
    <property type="protein sequence ID" value="KAH0761222.1"/>
    <property type="molecule type" value="Genomic_DNA"/>
</dbReference>
<dbReference type="Pfam" id="PF16486">
    <property type="entry name" value="ArgoN"/>
    <property type="match status" value="1"/>
</dbReference>
<sequence length="175" mass="19734">MAFGRRQFLLTLWEDFGEVEGAELQIKIATAAEFPNIVVMVEEEYGGSTEVLPPPPPVPLDFSPEKAEPGMVKKMCGLGRKGQHIRILNNHFKVNVSNVDGHFFHYSVALFYEDGQPVEVKGIGRKVLERVHETYHTEMAGKDFAYDGEKSLFTIGSLPRSKFEFTVVLNDKIFI</sequence>
<proteinExistence type="predicted"/>
<dbReference type="Proteomes" id="UP000826656">
    <property type="component" value="Unassembled WGS sequence"/>
</dbReference>
<evidence type="ECO:0000313" key="3">
    <source>
        <dbReference type="Proteomes" id="UP000826656"/>
    </source>
</evidence>
<evidence type="ECO:0000259" key="1">
    <source>
        <dbReference type="Pfam" id="PF16486"/>
    </source>
</evidence>
<accession>A0ABQ7VAW4</accession>
<comment type="caution">
    <text evidence="2">The sequence shown here is derived from an EMBL/GenBank/DDBJ whole genome shotgun (WGS) entry which is preliminary data.</text>
</comment>
<feature type="domain" description="Protein argonaute N-terminal" evidence="1">
    <location>
        <begin position="84"/>
        <end position="168"/>
    </location>
</feature>
<reference evidence="2 3" key="1">
    <citation type="journal article" date="2021" name="bioRxiv">
        <title>Chromosome-scale and haplotype-resolved genome assembly of a tetraploid potato cultivar.</title>
        <authorList>
            <person name="Sun H."/>
            <person name="Jiao W.-B."/>
            <person name="Krause K."/>
            <person name="Campoy J.A."/>
            <person name="Goel M."/>
            <person name="Folz-Donahue K."/>
            <person name="Kukat C."/>
            <person name="Huettel B."/>
            <person name="Schneeberger K."/>
        </authorList>
    </citation>
    <scope>NUCLEOTIDE SEQUENCE [LARGE SCALE GENOMIC DNA]</scope>
    <source>
        <strain evidence="2">SolTubOtavaFocal</strain>
        <tissue evidence="2">Leaves</tissue>
    </source>
</reference>